<dbReference type="GO" id="GO:0030289">
    <property type="term" value="C:protein phosphatase 4 complex"/>
    <property type="evidence" value="ECO:0007669"/>
    <property type="project" value="TreeGrafter"/>
</dbReference>
<proteinExistence type="inferred from homology"/>
<evidence type="ECO:0000259" key="4">
    <source>
        <dbReference type="Pfam" id="PF22972"/>
    </source>
</evidence>
<dbReference type="Proteomes" id="UP000664940">
    <property type="component" value="Unassembled WGS sequence"/>
</dbReference>
<dbReference type="Proteomes" id="UP000504628">
    <property type="component" value="Chromosome X"/>
</dbReference>
<dbReference type="InterPro" id="IPR011989">
    <property type="entry name" value="ARM-like"/>
</dbReference>
<dbReference type="Pfam" id="PF04802">
    <property type="entry name" value="PP4R3"/>
    <property type="match status" value="1"/>
</dbReference>
<accession>A0A6J2MGL5</accession>
<dbReference type="GO" id="GO:0006974">
    <property type="term" value="P:DNA damage response"/>
    <property type="evidence" value="ECO:0007669"/>
    <property type="project" value="TreeGrafter"/>
</dbReference>
<comment type="similarity">
    <text evidence="1">Belongs to the SMEK family.</text>
</comment>
<name>A0A6J2MGL5_9CHIR</name>
<evidence type="ECO:0000256" key="1">
    <source>
        <dbReference type="ARBA" id="ARBA00008809"/>
    </source>
</evidence>
<dbReference type="SUPFAM" id="SSF50729">
    <property type="entry name" value="PH domain-like"/>
    <property type="match status" value="1"/>
</dbReference>
<dbReference type="Gene3D" id="2.30.29.30">
    <property type="entry name" value="Pleckstrin-homology domain (PH domain)/Phosphotyrosine-binding domain (PTB)"/>
    <property type="match status" value="1"/>
</dbReference>
<dbReference type="InterPro" id="IPR016024">
    <property type="entry name" value="ARM-type_fold"/>
</dbReference>
<reference evidence="5 7" key="1">
    <citation type="journal article" date="2020" name="Nature">
        <title>Six reference-quality genomes reveal evolution of bat adaptations.</title>
        <authorList>
            <person name="Jebb D."/>
            <person name="Huang Z."/>
            <person name="Pippel M."/>
            <person name="Hughes G.M."/>
            <person name="Lavrichenko K."/>
            <person name="Devanna P."/>
            <person name="Winkler S."/>
            <person name="Jermiin L.S."/>
            <person name="Skirmuntt E.C."/>
            <person name="Katzourakis A."/>
            <person name="Burkitt-Gray L."/>
            <person name="Ray D.A."/>
            <person name="Sullivan K.A.M."/>
            <person name="Roscito J.G."/>
            <person name="Kirilenko B.M."/>
            <person name="Davalos L.M."/>
            <person name="Corthals A.P."/>
            <person name="Power M.L."/>
            <person name="Jones G."/>
            <person name="Ransome R.D."/>
            <person name="Dechmann D.K.N."/>
            <person name="Locatelli A.G."/>
            <person name="Puechmaille S.J."/>
            <person name="Fedrigo O."/>
            <person name="Jarvis E.D."/>
            <person name="Hiller M."/>
            <person name="Vernes S.C."/>
            <person name="Myers E.W."/>
            <person name="Teeling E.C."/>
        </authorList>
    </citation>
    <scope>NUCLEOTIDE SEQUENCE [LARGE SCALE GENOMIC DNA]</scope>
    <source>
        <strain evidence="5">Bat1K_MPI-CBG_1</strain>
    </source>
</reference>
<reference evidence="8" key="2">
    <citation type="submission" date="2025-04" db="UniProtKB">
        <authorList>
            <consortium name="RefSeq"/>
        </authorList>
    </citation>
    <scope>IDENTIFICATION</scope>
    <source>
        <tissue evidence="8">Muscle</tissue>
    </source>
</reference>
<evidence type="ECO:0000259" key="3">
    <source>
        <dbReference type="Pfam" id="PF04802"/>
    </source>
</evidence>
<dbReference type="InterPro" id="IPR011993">
    <property type="entry name" value="PH-like_dom_sf"/>
</dbReference>
<dbReference type="PANTHER" id="PTHR23318">
    <property type="entry name" value="ATP SYNTHASE GAMMA-RELATED"/>
    <property type="match status" value="1"/>
</dbReference>
<dbReference type="InterPro" id="IPR055236">
    <property type="entry name" value="EVH1_PP4R3"/>
</dbReference>
<dbReference type="SUPFAM" id="SSF48371">
    <property type="entry name" value="ARM repeat"/>
    <property type="match status" value="1"/>
</dbReference>
<feature type="domain" description="PP4R3 EVH1-like" evidence="4">
    <location>
        <begin position="9"/>
        <end position="101"/>
    </location>
</feature>
<evidence type="ECO:0000313" key="5">
    <source>
        <dbReference type="EMBL" id="KAF6091296.1"/>
    </source>
</evidence>
<sequence>MENKQSHPVKLYALNDRIQWENQGTGYVTSVDMQSQGISLLVTSESSGSLLLESKILPDTPYQKPKDTLIVWSEAENHGMALSFQEAAGCQKIWEDICRIQGKDSLVSITQDLLNDVEISEETLETDNMDDLPNCELSELEKIASFVISAFSSSDSKRKVALILENENYIKKLLRLFYSCEKLGYTEGLYHLHTIMKGILFLNKISLLETMFSDECIMNVVGCLEYDPTSPQPKRHREFLTQNAKFKEVVPITACKLRQKIHQTYRVQYIQDILLSASFGMEENCLSALKTFIFLNKLEIVHMLQKDDNVLPQVFTQLKAKSTNNDKRHELILFFKELCTFSQMLKPQSKDALFTTLTQMGILPTLKTVMNLDDLQIRMAATDIFSYLVEHSPSMIREFIIEEAQQNEEGNLLINLVIKQMTCDTDPELAGAVLILELLHYLLDPDNMLITPKCERSRFLNFFYKQCMHNFIAPLLAATSRDIFEEDHIFGADKNNKNCFNNYQTAHLLSLILEMLTFCVQNHTYYIKHYILRKDLLRNVLILMRSRHTFLVLCALRLMRSMIGLKDEIYNRYIIKGNLFEPVVNVLLDNGTRYNMLNSAALSLFEYIRAENVKSLIEHIVEKFYKKLEGIEYVQTFKGLKFKHEQEKNRKSQVQKRLNSMANSKLCFRSAKVLEETEVCFKGNIEEGEARMSPLENDFQDVYDKFMDIKKTTEHEDKVNLCKRTSSDDYKFTFSHSAGAANETDSPVGSTIMRLVDYPDDEDGDDEEEEEEEGGGGEEEEEEEEEHTALRKRPRLDS</sequence>
<dbReference type="Pfam" id="PF22972">
    <property type="entry name" value="EVH1_PP4R3"/>
    <property type="match status" value="1"/>
</dbReference>
<protein>
    <submittedName>
        <fullName evidence="5">Protein phosphatase 4 regulatory subunit 3C</fullName>
    </submittedName>
    <submittedName>
        <fullName evidence="8">Serine/threonine-protein phosphatase 4 regulatory subunit 3B</fullName>
    </submittedName>
</protein>
<feature type="region of interest" description="Disordered" evidence="2">
    <location>
        <begin position="739"/>
        <end position="798"/>
    </location>
</feature>
<dbReference type="PANTHER" id="PTHR23318:SF19">
    <property type="entry name" value="PROTEIN PPP4R3C"/>
    <property type="match status" value="1"/>
</dbReference>
<dbReference type="RefSeq" id="XP_028379227.1">
    <property type="nucleotide sequence ID" value="XM_028523426.1"/>
</dbReference>
<dbReference type="OrthoDB" id="27483at2759"/>
<evidence type="ECO:0000313" key="7">
    <source>
        <dbReference type="Proteomes" id="UP000664940"/>
    </source>
</evidence>
<dbReference type="KEGG" id="pdic:114505602"/>
<dbReference type="AlphaFoldDB" id="A0A6J2MGL5"/>
<dbReference type="Gene3D" id="1.25.10.10">
    <property type="entry name" value="Leucine-rich Repeat Variant"/>
    <property type="match status" value="1"/>
</dbReference>
<evidence type="ECO:0000313" key="8">
    <source>
        <dbReference type="RefSeq" id="XP_028379227.1"/>
    </source>
</evidence>
<feature type="domain" description="Serine/threonine-protein phosphatase 4 regulatory subunit 3-like central" evidence="3">
    <location>
        <begin position="143"/>
        <end position="646"/>
    </location>
</feature>
<dbReference type="EMBL" id="JABVXQ010000009">
    <property type="protein sequence ID" value="KAF6091296.1"/>
    <property type="molecule type" value="Genomic_DNA"/>
</dbReference>
<gene>
    <name evidence="8" type="primary">LOC114505602</name>
    <name evidence="5" type="ORF">HJG60_015462</name>
</gene>
<evidence type="ECO:0000313" key="6">
    <source>
        <dbReference type="Proteomes" id="UP000504628"/>
    </source>
</evidence>
<dbReference type="InterPro" id="IPR051137">
    <property type="entry name" value="PP4R3-like"/>
</dbReference>
<dbReference type="GO" id="GO:0005654">
    <property type="term" value="C:nucleoplasm"/>
    <property type="evidence" value="ECO:0007669"/>
    <property type="project" value="TreeGrafter"/>
</dbReference>
<keyword evidence="6" id="KW-1185">Reference proteome</keyword>
<organism evidence="6 8">
    <name type="scientific">Phyllostomus discolor</name>
    <name type="common">pale spear-nosed bat</name>
    <dbReference type="NCBI Taxonomy" id="89673"/>
    <lineage>
        <taxon>Eukaryota</taxon>
        <taxon>Metazoa</taxon>
        <taxon>Chordata</taxon>
        <taxon>Craniata</taxon>
        <taxon>Vertebrata</taxon>
        <taxon>Euteleostomi</taxon>
        <taxon>Mammalia</taxon>
        <taxon>Eutheria</taxon>
        <taxon>Laurasiatheria</taxon>
        <taxon>Chiroptera</taxon>
        <taxon>Yangochiroptera</taxon>
        <taxon>Phyllostomidae</taxon>
        <taxon>Phyllostominae</taxon>
        <taxon>Phyllostomus</taxon>
    </lineage>
</organism>
<dbReference type="InterPro" id="IPR006887">
    <property type="entry name" value="P4R3-like_central_dom"/>
</dbReference>
<dbReference type="GeneID" id="114505602"/>
<evidence type="ECO:0000256" key="2">
    <source>
        <dbReference type="SAM" id="MobiDB-lite"/>
    </source>
</evidence>
<dbReference type="GO" id="GO:0072542">
    <property type="term" value="F:protein phosphatase activator activity"/>
    <property type="evidence" value="ECO:0007669"/>
    <property type="project" value="TreeGrafter"/>
</dbReference>
<feature type="compositionally biased region" description="Acidic residues" evidence="2">
    <location>
        <begin position="758"/>
        <end position="786"/>
    </location>
</feature>